<evidence type="ECO:0000259" key="1">
    <source>
        <dbReference type="PROSITE" id="PS50879"/>
    </source>
</evidence>
<accession>A0A1F8FZN1</accession>
<comment type="caution">
    <text evidence="2">The sequence shown here is derived from an EMBL/GenBank/DDBJ whole genome shotgun (WGS) entry which is preliminary data.</text>
</comment>
<dbReference type="GO" id="GO:0003676">
    <property type="term" value="F:nucleic acid binding"/>
    <property type="evidence" value="ECO:0007669"/>
    <property type="project" value="InterPro"/>
</dbReference>
<gene>
    <name evidence="2" type="ORF">A3C88_01010</name>
</gene>
<reference evidence="2 3" key="1">
    <citation type="journal article" date="2016" name="Nat. Commun.">
        <title>Thousands of microbial genomes shed light on interconnected biogeochemical processes in an aquifer system.</title>
        <authorList>
            <person name="Anantharaman K."/>
            <person name="Brown C.T."/>
            <person name="Hug L.A."/>
            <person name="Sharon I."/>
            <person name="Castelle C.J."/>
            <person name="Probst A.J."/>
            <person name="Thomas B.C."/>
            <person name="Singh A."/>
            <person name="Wilkins M.J."/>
            <person name="Karaoz U."/>
            <person name="Brodie E.L."/>
            <person name="Williams K.H."/>
            <person name="Hubbard S.S."/>
            <person name="Banfield J.F."/>
        </authorList>
    </citation>
    <scope>NUCLEOTIDE SEQUENCE [LARGE SCALE GENOMIC DNA]</scope>
</reference>
<dbReference type="PANTHER" id="PTHR46387">
    <property type="entry name" value="POLYNUCLEOTIDYL TRANSFERASE, RIBONUCLEASE H-LIKE SUPERFAMILY PROTEIN"/>
    <property type="match status" value="1"/>
</dbReference>
<dbReference type="EMBL" id="MGJZ01000002">
    <property type="protein sequence ID" value="OGN17886.1"/>
    <property type="molecule type" value="Genomic_DNA"/>
</dbReference>
<feature type="domain" description="RNase H type-1" evidence="1">
    <location>
        <begin position="1"/>
        <end position="138"/>
    </location>
</feature>
<dbReference type="GO" id="GO:0004523">
    <property type="term" value="F:RNA-DNA hybrid ribonuclease activity"/>
    <property type="evidence" value="ECO:0007669"/>
    <property type="project" value="InterPro"/>
</dbReference>
<sequence length="146" mass="15887">MKNKYIIYTDGGARGNPGPAAIGVVIDGPKIGKKLYQEYIGETTNNEAEYRALIFALKKLKSLAGSAELAGAVIECYADSELMVKQLNGGYKIKEPGIQGFFIEIWNLKIDLGATISFHHVDRAKNAEADVLVNQALDREASKLSL</sequence>
<dbReference type="InterPro" id="IPR002156">
    <property type="entry name" value="RNaseH_domain"/>
</dbReference>
<proteinExistence type="predicted"/>
<dbReference type="SUPFAM" id="SSF53098">
    <property type="entry name" value="Ribonuclease H-like"/>
    <property type="match status" value="1"/>
</dbReference>
<dbReference type="Gene3D" id="3.30.420.10">
    <property type="entry name" value="Ribonuclease H-like superfamily/Ribonuclease H"/>
    <property type="match status" value="1"/>
</dbReference>
<dbReference type="STRING" id="1802685.A3C88_01010"/>
<name>A0A1F8FZN1_9BACT</name>
<evidence type="ECO:0000313" key="3">
    <source>
        <dbReference type="Proteomes" id="UP000178117"/>
    </source>
</evidence>
<dbReference type="InterPro" id="IPR036397">
    <property type="entry name" value="RNaseH_sf"/>
</dbReference>
<evidence type="ECO:0000313" key="2">
    <source>
        <dbReference type="EMBL" id="OGN17886.1"/>
    </source>
</evidence>
<protein>
    <recommendedName>
        <fullName evidence="1">RNase H type-1 domain-containing protein</fullName>
    </recommendedName>
</protein>
<dbReference type="PROSITE" id="PS50879">
    <property type="entry name" value="RNASE_H_1"/>
    <property type="match status" value="1"/>
</dbReference>
<dbReference type="Proteomes" id="UP000178117">
    <property type="component" value="Unassembled WGS sequence"/>
</dbReference>
<dbReference type="CDD" id="cd09279">
    <property type="entry name" value="RNase_HI_like"/>
    <property type="match status" value="1"/>
</dbReference>
<dbReference type="PANTHER" id="PTHR46387:SF2">
    <property type="entry name" value="RIBONUCLEASE HI"/>
    <property type="match status" value="1"/>
</dbReference>
<dbReference type="Pfam" id="PF00075">
    <property type="entry name" value="RNase_H"/>
    <property type="match status" value="1"/>
</dbReference>
<dbReference type="InterPro" id="IPR012337">
    <property type="entry name" value="RNaseH-like_sf"/>
</dbReference>
<dbReference type="AlphaFoldDB" id="A0A1F8FZN1"/>
<organism evidence="2 3">
    <name type="scientific">Candidatus Yanofskybacteria bacterium RIFCSPHIGHO2_02_FULL_50_12</name>
    <dbReference type="NCBI Taxonomy" id="1802685"/>
    <lineage>
        <taxon>Bacteria</taxon>
        <taxon>Candidatus Yanofskyibacteriota</taxon>
    </lineage>
</organism>